<reference evidence="1 2" key="1">
    <citation type="journal article" date="2010" name="Stand. Genomic Sci.">
        <title>Complete genome sequence of Spirosoma linguale type strain (1).</title>
        <authorList>
            <person name="Lail K."/>
            <person name="Sikorski J."/>
            <person name="Saunders E."/>
            <person name="Lapidus A."/>
            <person name="Glavina Del Rio T."/>
            <person name="Copeland A."/>
            <person name="Tice H."/>
            <person name="Cheng J.-F."/>
            <person name="Lucas S."/>
            <person name="Nolan M."/>
            <person name="Bruce D."/>
            <person name="Goodwin L."/>
            <person name="Pitluck S."/>
            <person name="Ivanova N."/>
            <person name="Mavromatis K."/>
            <person name="Ovchinnikova G."/>
            <person name="Pati A."/>
            <person name="Chen A."/>
            <person name="Palaniappan K."/>
            <person name="Land M."/>
            <person name="Hauser L."/>
            <person name="Chang Y.-J."/>
            <person name="Jeffries C.D."/>
            <person name="Chain P."/>
            <person name="Brettin T."/>
            <person name="Detter J.C."/>
            <person name="Schuetze A."/>
            <person name="Rohde M."/>
            <person name="Tindall B.J."/>
            <person name="Goeker M."/>
            <person name="Bristow J."/>
            <person name="Eisen J.A."/>
            <person name="Markowitz V."/>
            <person name="Hugenholtz P."/>
            <person name="Kyrpides N.C."/>
            <person name="Klenk H.-P."/>
            <person name="Chen F."/>
        </authorList>
    </citation>
    <scope>NUCLEOTIDE SEQUENCE [LARGE SCALE GENOMIC DNA]</scope>
    <source>
        <strain evidence="2">ATCC 33905 / DSM 74 / LMG 10896 / Claus 1</strain>
    </source>
</reference>
<dbReference type="KEGG" id="sli:Slin_3723"/>
<name>D2QBY9_SPILD</name>
<dbReference type="PROSITE" id="PS51257">
    <property type="entry name" value="PROKAR_LIPOPROTEIN"/>
    <property type="match status" value="1"/>
</dbReference>
<gene>
    <name evidence="1" type="ordered locus">Slin_3723</name>
</gene>
<dbReference type="HOGENOM" id="CLU_642360_0_0_10"/>
<dbReference type="eggNOG" id="ENOG502ZI3C">
    <property type="taxonomic scope" value="Bacteria"/>
</dbReference>
<protein>
    <submittedName>
        <fullName evidence="1">Phospholipase/carboxylesterase</fullName>
    </submittedName>
</protein>
<evidence type="ECO:0000313" key="2">
    <source>
        <dbReference type="Proteomes" id="UP000002028"/>
    </source>
</evidence>
<keyword evidence="2" id="KW-1185">Reference proteome</keyword>
<dbReference type="AlphaFoldDB" id="D2QBY9"/>
<organism evidence="1 2">
    <name type="scientific">Spirosoma linguale (strain ATCC 33905 / DSM 74 / LMG 10896 / Claus 1)</name>
    <dbReference type="NCBI Taxonomy" id="504472"/>
    <lineage>
        <taxon>Bacteria</taxon>
        <taxon>Pseudomonadati</taxon>
        <taxon>Bacteroidota</taxon>
        <taxon>Cytophagia</taxon>
        <taxon>Cytophagales</taxon>
        <taxon>Cytophagaceae</taxon>
        <taxon>Spirosoma</taxon>
    </lineage>
</organism>
<dbReference type="STRING" id="504472.Slin_3723"/>
<dbReference type="RefSeq" id="WP_012928240.1">
    <property type="nucleotide sequence ID" value="NC_013730.1"/>
</dbReference>
<dbReference type="Proteomes" id="UP000002028">
    <property type="component" value="Chromosome"/>
</dbReference>
<evidence type="ECO:0000313" key="1">
    <source>
        <dbReference type="EMBL" id="ADB39724.1"/>
    </source>
</evidence>
<accession>D2QBY9</accession>
<sequence>MKFIRIAVAMACLLATLSCEEFIEYPLYNGNLAGADYWSDEPRILSAGLGFTDIIGVDEVNEENVKLVGGSWYGSLSCGNGKDPEATMRTSVKDKNITNGFKGAAFFNKANSVAADALPVVFSWPVLTETVDITDFRITLNTGEIVNPTAAGMFPNWEYNERNCVVLFGDFGNRLKSTEAGARFVVKVEIIADANPLMLKGRNDTVVSAVGLSWTTTKTPYDAGPQLVGAKLNFVGKKPIGEGSNGGILDKADYLPNDEFALYGGGDFRLRMLTTGGFSPDGVTGVRPTMYEKFFRIHVKGPNGTTVMLTKTGVDYTVLGGKLKVIGLSDLGKKEDHGAGVYYDDCYLEDRDNYIDIILVGDEAAARNITFLEIPGLPGGYSAFYNPGGPGPTPYPNVRYTAPGPPDLEPVIMALDNPMRVNRDGSR</sequence>
<proteinExistence type="predicted"/>
<dbReference type="EMBL" id="CP001769">
    <property type="protein sequence ID" value="ADB39724.1"/>
    <property type="molecule type" value="Genomic_DNA"/>
</dbReference>